<proteinExistence type="predicted"/>
<name>A0ACC0J5R2_CHOFU</name>
<organism evidence="1 2">
    <name type="scientific">Choristoneura fumiferana</name>
    <name type="common">Spruce budworm moth</name>
    <name type="synonym">Archips fumiferana</name>
    <dbReference type="NCBI Taxonomy" id="7141"/>
    <lineage>
        <taxon>Eukaryota</taxon>
        <taxon>Metazoa</taxon>
        <taxon>Ecdysozoa</taxon>
        <taxon>Arthropoda</taxon>
        <taxon>Hexapoda</taxon>
        <taxon>Insecta</taxon>
        <taxon>Pterygota</taxon>
        <taxon>Neoptera</taxon>
        <taxon>Endopterygota</taxon>
        <taxon>Lepidoptera</taxon>
        <taxon>Glossata</taxon>
        <taxon>Ditrysia</taxon>
        <taxon>Tortricoidea</taxon>
        <taxon>Tortricidae</taxon>
        <taxon>Tortricinae</taxon>
        <taxon>Choristoneura</taxon>
    </lineage>
</organism>
<dbReference type="EMBL" id="CM046114">
    <property type="protein sequence ID" value="KAI8419810.1"/>
    <property type="molecule type" value="Genomic_DNA"/>
</dbReference>
<dbReference type="Proteomes" id="UP001064048">
    <property type="component" value="Chromosome 14"/>
</dbReference>
<comment type="caution">
    <text evidence="1">The sequence shown here is derived from an EMBL/GenBank/DDBJ whole genome shotgun (WGS) entry which is preliminary data.</text>
</comment>
<evidence type="ECO:0000313" key="1">
    <source>
        <dbReference type="EMBL" id="KAI8419810.1"/>
    </source>
</evidence>
<keyword evidence="2" id="KW-1185">Reference proteome</keyword>
<evidence type="ECO:0000313" key="2">
    <source>
        <dbReference type="Proteomes" id="UP001064048"/>
    </source>
</evidence>
<reference evidence="1 2" key="1">
    <citation type="journal article" date="2022" name="Genome Biol. Evol.">
        <title>The Spruce Budworm Genome: Reconstructing the Evolutionary History of Antifreeze Proteins.</title>
        <authorList>
            <person name="Beliveau C."/>
            <person name="Gagne P."/>
            <person name="Picq S."/>
            <person name="Vernygora O."/>
            <person name="Keeling C.I."/>
            <person name="Pinkney K."/>
            <person name="Doucet D."/>
            <person name="Wen F."/>
            <person name="Johnston J.S."/>
            <person name="Maaroufi H."/>
            <person name="Boyle B."/>
            <person name="Laroche J."/>
            <person name="Dewar K."/>
            <person name="Juretic N."/>
            <person name="Blackburn G."/>
            <person name="Nisole A."/>
            <person name="Brunet B."/>
            <person name="Brandao M."/>
            <person name="Lumley L."/>
            <person name="Duan J."/>
            <person name="Quan G."/>
            <person name="Lucarotti C.J."/>
            <person name="Roe A.D."/>
            <person name="Sperling F.A.H."/>
            <person name="Levesque R.C."/>
            <person name="Cusson M."/>
        </authorList>
    </citation>
    <scope>NUCLEOTIDE SEQUENCE [LARGE SCALE GENOMIC DNA]</scope>
    <source>
        <strain evidence="1">Glfc:IPQL:Cfum</strain>
    </source>
</reference>
<sequence length="2691" mass="305155">MLNITYKEKTRVYRDLNVYHEKANVKRMMTCNKPSGRILLVDDLHKNFVNLCQTTPINAVHGVSFSVKGGLQHLTHTSVRRYSAGCARLLRLCAALLAAPPAVLLDEPMRSVDPHSRPLVARALARLTGRGSAVVLAEQSLNWRDIDTLCSRIAVFTNGQISALGSSRHVRAMLANGHTARLKLKLKPIRTSISEDSTSDIFSNDDEAADDAEAIKKLKEKRRLEIAAAMKHFNDPDDIEFDNNDKKSDSGKSTQHDDRRESSSQQAARDERRLYLTSRQGSEITETEDEDIEDIKKVYQKSQHNFVKIQLDDDDDDEDNSQPDNANPDKAQTTAEELEISRTGNVPKEGESDQAKTSQPVSAQLSNVESKIDQPVTSRAVAKSIYSNKDQSRGLEGQQSMDELKILLIRDETELAEPLLIRDDSNVRFLRDNNLKGTVYDDITRETMKRNVISLRSVQALKTDFKNEFPTSKLADEHLSMLHFHIKGDKNMTYSSMFSKLEKLKRKYENIIEDYTLSEISIDDVHSAEIYCEFSGPCTALDRLFTTIKLDWSDGTLILLKVLADAIEEFERFRNHSEPVYVFIHVNIIMVGREELQLDEYKAKDILYAGDAPINEASLHALLGGSALAICFRFLDPAKPMSDQPIQKTAFDQYKSYSPTREEIWRQRREEKMRKKEEALEKRARRLSEMQRLARQAIEDEREARRFEKEQRKLDLLKSGSPNLTGVYGVHKIRPAPPGADGVGASAHYFPDSTPKEKPKWQLGTPLSFFCWLLSPWELLLPRDWMHSYGNCSYAIHCHGDIHGLNSPRNLSDNKITELDESSLRLPSNLVTLELSRNEINAVRPSTFKGMGQLLTLRLSYNNLTLIEYGAFDGLTSLENLDLSYNKIEVLRSETIMNLKSLRFLSLRFNGMYNLDYKAWIGHKHALRVNIDGNNFSCEWLATAIRDFSNGYSNMEPTIAVAAAKDPSLKGIPCVHSETNEEEPHLIVQATDERLLVMISKILEAIEKQTKVPILLAFMVSIKSDLPPGADGVGASAHYFPDSTPKEKPKWQLVRYATVVFLLASVTLGSCSCPRDWMHSYGNCSYAIHCHGDIHGLKLPEECLSSNYPANVTLTLDNPSIFNESDPKIDWSLLSSVVSFRAIGKWPQESLAMVEKMDGLTKLYLSGNQIKHINGSPFYRLFYLEVVDLSYNRLSQIKNLLQMEMQPSKLQKLVLAYNAIENIPDDTFDQVTFLVELDLSNNSISNLNNMTFSQLSQLKVLKLSNNNIFDLDGAINSLKVLRHLYLKGNQIEKIDLQSLQIIYDLDTFDVSANRLEKLFPEWLSRHWRHFGSNSKCKIILSENYITSLPNATSEIKMRRFSRDVVGNKLIDVQLDLSKNSISNIEPYALSYIMHLTSLDLSHNKLITFVVNVDDLKHVKYLNLSKNYIDHLDYESFASMTNLQNLDLSFNRLQNLPDQTFVNNFILRYVNMSNNYFDAIKRLNIKIFHPEGGVLDLSYNGLSSLSMPNGEGLRLMHLSLHANEITDVSLVELSFQKDLKILDLSDNKITELDESSLRLPSNLVTLELSRNEINAVRPSTFKGMGQLLTLRLSYNNLTLIEYGAFDGLTSLENLDLSYNKIEVLRSETIMNLKSLRFLSLRFNGMYNLDYKAWIGHKHALRVNIDGNNFTCEWLATAIRDFSNGYSNMEPTIAVAAAKDPSLKGIPCVHSETNEEEPHLIVQATDERLLVMISKILEAIEKQTKLIKAQLVDKVVIAICMVAQSYSQLPEATLTPFPEVGCKRKSHYSSDYIRECSDPWYCRNVISSLEFDSSEICDLNKKIHSSRHGRKMNPFYIIYKYENENGDNTFDSLYSTIPRFERSYQNPLPFIYSLDLENNDYEFVPRLQEMQNLAILKLSRNILITAKLSNINELPALKYLDYSHNRITNIEVTPGEHEFQALKTLNISHNYLANIPEAIFDSLANLEFLDLSHNYIYALDILSFEGIRKLLNLNLSYNHISEINSSLVRFTELTILDLSHNNLEILKVNNFKKLYNLQYLSLNSNSIKYAEKNVFDDMASLKSIDLQDNLIESIDQGMFINATALTAVRFARNKLKSLPKYAFKGKNIVVFSIEGNELQGSIEKGWFEGFLIQELNLGGQHLNSIENYAFTGLVSLQTLLLNNNNLNLLSNHSFKSLPNLKDLDLSYNDLINFDIVTDDLLRLEKLSLHHNKITQISSNNFKGLSTLQFLDLSHNNIAHFESKSFKSLEQLSSLKVSDNPLTGSIEEGTFDEIFYGVGDLRYLDLSYNKDLAFDVSFVEKAENLEKLYISGTKSDVSFEKIAEIPVTEVQIAHSYIRNVTQLNLKRFHRLETLVLSNNAVSKLEIGALSNLRALKNFDLSFNNLSSIQPGAFMNNTYLLYLNISHNNLIEINYGIFHGLIYLKTLDLSYNNIKSLHNGRLYDVENLERLIADYNKIDSISPYEFSGTSLATLSIGGNPLPCEVLVNLKKGSFEFTITAITSDKTNPNVGGVTCNKDSYVDRSKPKTSNESDNLLIDIRNILFNISQEHMVKESVTITHDAPYVANISEQQVKLNQNILDSVAKLSSVSNMTSTLINVNSDTNLLLGKILKVLSSKDSTAPQTVKSTFAVVKDNATSENLIPYINKIKEALEETIAVEKQNIMIDLDSKIEKINSRIGSSTLTTKMPVHDKLVN</sequence>
<accession>A0ACC0J5R2</accession>
<feature type="non-terminal residue" evidence="1">
    <location>
        <position position="2691"/>
    </location>
</feature>
<gene>
    <name evidence="1" type="ORF">MSG28_008454</name>
</gene>
<protein>
    <submittedName>
        <fullName evidence="1">Uncharacterized protein</fullName>
    </submittedName>
</protein>